<dbReference type="EMBL" id="VCDI01000007">
    <property type="protein sequence ID" value="TLU71252.1"/>
    <property type="molecule type" value="Genomic_DNA"/>
</dbReference>
<dbReference type="InterPro" id="IPR002104">
    <property type="entry name" value="Integrase_catalytic"/>
</dbReference>
<dbReference type="RefSeq" id="WP_138327289.1">
    <property type="nucleotide sequence ID" value="NZ_VCDI01000007.1"/>
</dbReference>
<dbReference type="GO" id="GO:0015074">
    <property type="term" value="P:DNA integration"/>
    <property type="evidence" value="ECO:0007669"/>
    <property type="project" value="UniProtKB-KW"/>
</dbReference>
<comment type="caution">
    <text evidence="7">The sequence shown here is derived from an EMBL/GenBank/DDBJ whole genome shotgun (WGS) entry which is preliminary data.</text>
</comment>
<feature type="region of interest" description="Disordered" evidence="5">
    <location>
        <begin position="230"/>
        <end position="253"/>
    </location>
</feature>
<dbReference type="Pfam" id="PF00589">
    <property type="entry name" value="Phage_integrase"/>
    <property type="match status" value="1"/>
</dbReference>
<comment type="similarity">
    <text evidence="1">Belongs to the 'phage' integrase family.</text>
</comment>
<evidence type="ECO:0000256" key="5">
    <source>
        <dbReference type="SAM" id="MobiDB-lite"/>
    </source>
</evidence>
<evidence type="ECO:0000256" key="2">
    <source>
        <dbReference type="ARBA" id="ARBA00022908"/>
    </source>
</evidence>
<dbReference type="GO" id="GO:0006310">
    <property type="term" value="P:DNA recombination"/>
    <property type="evidence" value="ECO:0007669"/>
    <property type="project" value="UniProtKB-KW"/>
</dbReference>
<feature type="domain" description="Tyr recombinase" evidence="6">
    <location>
        <begin position="252"/>
        <end position="434"/>
    </location>
</feature>
<dbReference type="SUPFAM" id="SSF56349">
    <property type="entry name" value="DNA breaking-rejoining enzymes"/>
    <property type="match status" value="1"/>
</dbReference>
<reference evidence="7 8" key="1">
    <citation type="submission" date="2019-05" db="EMBL/GenBank/DDBJ databases">
        <authorList>
            <person name="Pankratov T."/>
            <person name="Grouzdev D."/>
        </authorList>
    </citation>
    <scope>NUCLEOTIDE SEQUENCE [LARGE SCALE GENOMIC DNA]</scope>
    <source>
        <strain evidence="7 8">KEBCLARHB70R</strain>
    </source>
</reference>
<dbReference type="PANTHER" id="PTHR30349">
    <property type="entry name" value="PHAGE INTEGRASE-RELATED"/>
    <property type="match status" value="1"/>
</dbReference>
<keyword evidence="8" id="KW-1185">Reference proteome</keyword>
<dbReference type="InterPro" id="IPR046668">
    <property type="entry name" value="DUF6538"/>
</dbReference>
<dbReference type="InterPro" id="IPR050090">
    <property type="entry name" value="Tyrosine_recombinase_XerCD"/>
</dbReference>
<evidence type="ECO:0000313" key="7">
    <source>
        <dbReference type="EMBL" id="TLU71252.1"/>
    </source>
</evidence>
<keyword evidence="4" id="KW-0233">DNA recombination</keyword>
<evidence type="ECO:0000256" key="3">
    <source>
        <dbReference type="ARBA" id="ARBA00023125"/>
    </source>
</evidence>
<dbReference type="Pfam" id="PF20172">
    <property type="entry name" value="DUF6538"/>
    <property type="match status" value="1"/>
</dbReference>
<dbReference type="Proteomes" id="UP000305654">
    <property type="component" value="Unassembled WGS sequence"/>
</dbReference>
<evidence type="ECO:0000256" key="1">
    <source>
        <dbReference type="ARBA" id="ARBA00008857"/>
    </source>
</evidence>
<dbReference type="InterPro" id="IPR013762">
    <property type="entry name" value="Integrase-like_cat_sf"/>
</dbReference>
<accession>A0A5R9J141</accession>
<keyword evidence="3" id="KW-0238">DNA-binding</keyword>
<dbReference type="AlphaFoldDB" id="A0A5R9J141"/>
<organism evidence="7 8">
    <name type="scientific">Lichenicoccus roseus</name>
    <dbReference type="NCBI Taxonomy" id="2683649"/>
    <lineage>
        <taxon>Bacteria</taxon>
        <taxon>Pseudomonadati</taxon>
        <taxon>Pseudomonadota</taxon>
        <taxon>Alphaproteobacteria</taxon>
        <taxon>Acetobacterales</taxon>
        <taxon>Acetobacteraceae</taxon>
        <taxon>Lichenicoccus</taxon>
    </lineage>
</organism>
<dbReference type="PROSITE" id="PS51898">
    <property type="entry name" value="TYR_RECOMBINASE"/>
    <property type="match status" value="1"/>
</dbReference>
<dbReference type="PANTHER" id="PTHR30349:SF41">
    <property type="entry name" value="INTEGRASE_RECOMBINASE PROTEIN MJ0367-RELATED"/>
    <property type="match status" value="1"/>
</dbReference>
<dbReference type="OrthoDB" id="9784724at2"/>
<gene>
    <name evidence="7" type="ORF">FE263_17255</name>
</gene>
<dbReference type="Gene3D" id="1.10.443.10">
    <property type="entry name" value="Intergrase catalytic core"/>
    <property type="match status" value="1"/>
</dbReference>
<keyword evidence="2" id="KW-0229">DNA integration</keyword>
<sequence length="440" mass="47890">MADTQFLVQRRQGWYVRIAVPPALRAAVGKQHLLRSLATRSLAVAKARRWKVVADLKALLEEARRGKDGDPVASEALGWREALETAQQDDSGGDDEGEDRADLIRSLMQDRSEQLHARDAAKGRLFDGLATGSATPLKLHLATWLIEGGKRGPFATKTRVEHERAVEELAAWMAAARVTQTLEAVDRRTAGRFVSEHLIPSKRADTTIAKLLSGLSSYWSWLDKRGLGPRHERSPWSGQSRHRRVDNGTGAGPRRAFTDAELKALLIGPATTVIADFVRVAALSGLRRDEIGNLTVGDCAGGMFIVQKGKTAAARRRVPVHSGLAAIVATRTAGKAPEDYLFSDLPGTKARGTDAVGKQFQRYREKLGIDAGSSRQSQITFHSLRHWFSTAAINAGEPPHVVAYVMGHKEGRQGMTLGRYWNGAGDTALKAVVEAVKLPA</sequence>
<proteinExistence type="inferred from homology"/>
<evidence type="ECO:0000256" key="4">
    <source>
        <dbReference type="ARBA" id="ARBA00023172"/>
    </source>
</evidence>
<dbReference type="GO" id="GO:0003677">
    <property type="term" value="F:DNA binding"/>
    <property type="evidence" value="ECO:0007669"/>
    <property type="project" value="UniProtKB-KW"/>
</dbReference>
<protein>
    <recommendedName>
        <fullName evidence="6">Tyr recombinase domain-containing protein</fullName>
    </recommendedName>
</protein>
<evidence type="ECO:0000313" key="8">
    <source>
        <dbReference type="Proteomes" id="UP000305654"/>
    </source>
</evidence>
<dbReference type="InterPro" id="IPR011010">
    <property type="entry name" value="DNA_brk_join_enz"/>
</dbReference>
<name>A0A5R9J141_9PROT</name>
<evidence type="ECO:0000259" key="6">
    <source>
        <dbReference type="PROSITE" id="PS51898"/>
    </source>
</evidence>